<dbReference type="Pfam" id="PF00563">
    <property type="entry name" value="EAL"/>
    <property type="match status" value="1"/>
</dbReference>
<dbReference type="STRING" id="1121869.SAMN03084138_00422"/>
<feature type="transmembrane region" description="Helical" evidence="1">
    <location>
        <begin position="56"/>
        <end position="75"/>
    </location>
</feature>
<dbReference type="InterPro" id="IPR043128">
    <property type="entry name" value="Rev_trsase/Diguanyl_cyclase"/>
</dbReference>
<evidence type="ECO:0000313" key="5">
    <source>
        <dbReference type="Proteomes" id="UP000182692"/>
    </source>
</evidence>
<dbReference type="PANTHER" id="PTHR33121">
    <property type="entry name" value="CYCLIC DI-GMP PHOSPHODIESTERASE PDEF"/>
    <property type="match status" value="1"/>
</dbReference>
<dbReference type="Proteomes" id="UP000182692">
    <property type="component" value="Unassembled WGS sequence"/>
</dbReference>
<gene>
    <name evidence="4" type="ORF">SAMN03084138_00422</name>
</gene>
<dbReference type="SMART" id="SM00052">
    <property type="entry name" value="EAL"/>
    <property type="match status" value="1"/>
</dbReference>
<dbReference type="Gene3D" id="3.30.70.270">
    <property type="match status" value="1"/>
</dbReference>
<name>A0A1I5JZX7_9GAMM</name>
<evidence type="ECO:0000259" key="3">
    <source>
        <dbReference type="PROSITE" id="PS50887"/>
    </source>
</evidence>
<dbReference type="SMART" id="SM00267">
    <property type="entry name" value="GGDEF"/>
    <property type="match status" value="1"/>
</dbReference>
<dbReference type="PROSITE" id="PS50883">
    <property type="entry name" value="EAL"/>
    <property type="match status" value="1"/>
</dbReference>
<feature type="transmembrane region" description="Helical" evidence="1">
    <location>
        <begin position="20"/>
        <end position="44"/>
    </location>
</feature>
<keyword evidence="1" id="KW-0812">Transmembrane</keyword>
<dbReference type="CDD" id="cd01948">
    <property type="entry name" value="EAL"/>
    <property type="match status" value="1"/>
</dbReference>
<protein>
    <submittedName>
        <fullName evidence="4">Diguanylate cyclase (GGDEF) domain-containing protein</fullName>
    </submittedName>
</protein>
<evidence type="ECO:0000259" key="2">
    <source>
        <dbReference type="PROSITE" id="PS50883"/>
    </source>
</evidence>
<dbReference type="Gene3D" id="3.20.20.450">
    <property type="entry name" value="EAL domain"/>
    <property type="match status" value="1"/>
</dbReference>
<dbReference type="InterPro" id="IPR035919">
    <property type="entry name" value="EAL_sf"/>
</dbReference>
<dbReference type="InterPro" id="IPR050706">
    <property type="entry name" value="Cyclic-di-GMP_PDE-like"/>
</dbReference>
<sequence length="558" mass="63095">MFSPSLRIFLFVYGQLSITMIKTFSIILVILGMLAIVSALRSSIALYQRDKRPSTFSFIPVMLGFVLGYLTFAAFLSMKPTTTPIEFIVSMIFFGGGIFCVMIFGVISQSMERIAFAEFQQHHNESHDPLTGLPNRRFLLRTISQQVNEFNLSEQHFALITFDINNFNNINEVFSHQKGDVLLAQFSERLKEFIDADIFLARSSGNRFTLIVNDPQDSNIPNYIESIQSYLDHPLTINEHDVNVTSTAGVSLFPEHGTSAEEVLKRSEIAMYSAKRIQAPYSIYEPSASSHFYDKTELASMLHTAVTTMDFDLYFQPVINVNNQNQMTLEVLLRWPLGDGYSVRPDEFIPIAEQTNAIKQITHWVLETTVTQLAAWRRQGITPQVQINLSVRDIEDDALETFLSSLMKKHPINPAQLTLEITETSMMQNPCKAQAVLEKIKKLGVYLSIDDFGTGFSSLSILSNMPIDEIKIDRSFVTDLLYSSNHEAIVRSTIYLAHSLECRVVAEGVETEALGQYLISIGCDKLQGYWYGRPMTLAQTDEWLQQATLTNTRVASQN</sequence>
<proteinExistence type="predicted"/>
<dbReference type="GO" id="GO:0071111">
    <property type="term" value="F:cyclic-guanylate-specific phosphodiesterase activity"/>
    <property type="evidence" value="ECO:0007669"/>
    <property type="project" value="InterPro"/>
</dbReference>
<organism evidence="4 5">
    <name type="scientific">Enterovibrio norvegicus DSM 15893</name>
    <dbReference type="NCBI Taxonomy" id="1121869"/>
    <lineage>
        <taxon>Bacteria</taxon>
        <taxon>Pseudomonadati</taxon>
        <taxon>Pseudomonadota</taxon>
        <taxon>Gammaproteobacteria</taxon>
        <taxon>Vibrionales</taxon>
        <taxon>Vibrionaceae</taxon>
        <taxon>Enterovibrio</taxon>
    </lineage>
</organism>
<keyword evidence="1" id="KW-0472">Membrane</keyword>
<feature type="domain" description="EAL" evidence="2">
    <location>
        <begin position="295"/>
        <end position="548"/>
    </location>
</feature>
<dbReference type="PROSITE" id="PS50887">
    <property type="entry name" value="GGDEF"/>
    <property type="match status" value="1"/>
</dbReference>
<keyword evidence="1" id="KW-1133">Transmembrane helix</keyword>
<dbReference type="SUPFAM" id="SSF141868">
    <property type="entry name" value="EAL domain-like"/>
    <property type="match status" value="1"/>
</dbReference>
<evidence type="ECO:0000256" key="1">
    <source>
        <dbReference type="SAM" id="Phobius"/>
    </source>
</evidence>
<evidence type="ECO:0000313" key="4">
    <source>
        <dbReference type="EMBL" id="SFO77941.1"/>
    </source>
</evidence>
<reference evidence="4 5" key="1">
    <citation type="submission" date="2016-10" db="EMBL/GenBank/DDBJ databases">
        <authorList>
            <person name="de Groot N.N."/>
        </authorList>
    </citation>
    <scope>NUCLEOTIDE SEQUENCE [LARGE SCALE GENOMIC DNA]</scope>
    <source>
        <strain evidence="4 5">DSM 15893</strain>
    </source>
</reference>
<dbReference type="NCBIfam" id="TIGR00254">
    <property type="entry name" value="GGDEF"/>
    <property type="match status" value="1"/>
</dbReference>
<dbReference type="CDD" id="cd01949">
    <property type="entry name" value="GGDEF"/>
    <property type="match status" value="1"/>
</dbReference>
<feature type="domain" description="GGDEF" evidence="3">
    <location>
        <begin position="155"/>
        <end position="286"/>
    </location>
</feature>
<dbReference type="InterPro" id="IPR000160">
    <property type="entry name" value="GGDEF_dom"/>
</dbReference>
<dbReference type="AlphaFoldDB" id="A0A1I5JZX7"/>
<feature type="transmembrane region" description="Helical" evidence="1">
    <location>
        <begin position="87"/>
        <end position="107"/>
    </location>
</feature>
<dbReference type="SUPFAM" id="SSF55073">
    <property type="entry name" value="Nucleotide cyclase"/>
    <property type="match status" value="1"/>
</dbReference>
<dbReference type="Pfam" id="PF00990">
    <property type="entry name" value="GGDEF"/>
    <property type="match status" value="1"/>
</dbReference>
<dbReference type="PANTHER" id="PTHR33121:SF70">
    <property type="entry name" value="SIGNALING PROTEIN YKOW"/>
    <property type="match status" value="1"/>
</dbReference>
<dbReference type="EMBL" id="FOWR01000002">
    <property type="protein sequence ID" value="SFO77941.1"/>
    <property type="molecule type" value="Genomic_DNA"/>
</dbReference>
<dbReference type="InterPro" id="IPR029787">
    <property type="entry name" value="Nucleotide_cyclase"/>
</dbReference>
<accession>A0A1I5JZX7</accession>
<dbReference type="InterPro" id="IPR001633">
    <property type="entry name" value="EAL_dom"/>
</dbReference>